<evidence type="ECO:0000313" key="3">
    <source>
        <dbReference type="EMBL" id="KAJ9574657.1"/>
    </source>
</evidence>
<protein>
    <recommendedName>
        <fullName evidence="2">Phosducin domain-containing protein</fullName>
    </recommendedName>
</protein>
<comment type="similarity">
    <text evidence="1">Belongs to the phosducin family.</text>
</comment>
<organism evidence="3 4">
    <name type="scientific">Diploptera punctata</name>
    <name type="common">Pacific beetle cockroach</name>
    <dbReference type="NCBI Taxonomy" id="6984"/>
    <lineage>
        <taxon>Eukaryota</taxon>
        <taxon>Metazoa</taxon>
        <taxon>Ecdysozoa</taxon>
        <taxon>Arthropoda</taxon>
        <taxon>Hexapoda</taxon>
        <taxon>Insecta</taxon>
        <taxon>Pterygota</taxon>
        <taxon>Neoptera</taxon>
        <taxon>Polyneoptera</taxon>
        <taxon>Dictyoptera</taxon>
        <taxon>Blattodea</taxon>
        <taxon>Blaberoidea</taxon>
        <taxon>Blaberidae</taxon>
        <taxon>Diplopterinae</taxon>
        <taxon>Diploptera</taxon>
    </lineage>
</organism>
<dbReference type="EMBL" id="JASPKZ010010272">
    <property type="protein sequence ID" value="KAJ9574657.1"/>
    <property type="molecule type" value="Genomic_DNA"/>
</dbReference>
<dbReference type="InterPro" id="IPR051498">
    <property type="entry name" value="Phosducin-like_chap/apop_reg"/>
</dbReference>
<dbReference type="Pfam" id="PF02114">
    <property type="entry name" value="Phosducin"/>
    <property type="match status" value="1"/>
</dbReference>
<evidence type="ECO:0000313" key="4">
    <source>
        <dbReference type="Proteomes" id="UP001233999"/>
    </source>
</evidence>
<feature type="domain" description="Phosducin" evidence="2">
    <location>
        <begin position="37"/>
        <end position="205"/>
    </location>
</feature>
<comment type="caution">
    <text evidence="3">The sequence shown here is derived from an EMBL/GenBank/DDBJ whole genome shotgun (WGS) entry which is preliminary data.</text>
</comment>
<dbReference type="InterPro" id="IPR036249">
    <property type="entry name" value="Thioredoxin-like_sf"/>
</dbReference>
<reference evidence="3" key="1">
    <citation type="journal article" date="2023" name="IScience">
        <title>Live-bearing cockroach genome reveals convergent evolutionary mechanisms linked to viviparity in insects and beyond.</title>
        <authorList>
            <person name="Fouks B."/>
            <person name="Harrison M.C."/>
            <person name="Mikhailova A.A."/>
            <person name="Marchal E."/>
            <person name="English S."/>
            <person name="Carruthers M."/>
            <person name="Jennings E.C."/>
            <person name="Chiamaka E.L."/>
            <person name="Frigard R.A."/>
            <person name="Pippel M."/>
            <person name="Attardo G.M."/>
            <person name="Benoit J.B."/>
            <person name="Bornberg-Bauer E."/>
            <person name="Tobe S.S."/>
        </authorList>
    </citation>
    <scope>NUCLEOTIDE SEQUENCE</scope>
    <source>
        <strain evidence="3">Stay&amp;Tobe</strain>
    </source>
</reference>
<accession>A0AAD7Z6G1</accession>
<dbReference type="GO" id="GO:0005737">
    <property type="term" value="C:cytoplasm"/>
    <property type="evidence" value="ECO:0007669"/>
    <property type="project" value="TreeGrafter"/>
</dbReference>
<dbReference type="GO" id="GO:0006457">
    <property type="term" value="P:protein folding"/>
    <property type="evidence" value="ECO:0007669"/>
    <property type="project" value="TreeGrafter"/>
</dbReference>
<dbReference type="PANTHER" id="PTHR45809">
    <property type="entry name" value="VIRAL IAP-ASSOCIATED FACTOR HOMOLOG"/>
    <property type="match status" value="1"/>
</dbReference>
<dbReference type="Gene3D" id="3.40.30.10">
    <property type="entry name" value="Glutaredoxin"/>
    <property type="match status" value="1"/>
</dbReference>
<evidence type="ECO:0000259" key="2">
    <source>
        <dbReference type="Pfam" id="PF02114"/>
    </source>
</evidence>
<dbReference type="CDD" id="cd02988">
    <property type="entry name" value="Phd_like_VIAF"/>
    <property type="match status" value="1"/>
</dbReference>
<proteinExistence type="inferred from homology"/>
<dbReference type="AlphaFoldDB" id="A0AAD7Z6G1"/>
<dbReference type="SUPFAM" id="SSF52833">
    <property type="entry name" value="Thioredoxin-like"/>
    <property type="match status" value="1"/>
</dbReference>
<name>A0AAD7Z6G1_DIPPU</name>
<dbReference type="Proteomes" id="UP001233999">
    <property type="component" value="Unassembled WGS sequence"/>
</dbReference>
<keyword evidence="4" id="KW-1185">Reference proteome</keyword>
<sequence length="237" mass="26958">MQNPNEDTEWNDILRSKGILPQKEKEVTEEDIVNMLEQTIEDKQSKSGKQLNHLTLDELDELEDEEDEKVILEYRAKRIAEIKAAAAKAKFGDVREISAEDYVQHVNNAGEGIWVVLHLFKPGIPLCSLLNQYLSELSVKFPATKFLKSVSTTCIPNFPDSNLPSIFIYFEGDLKKQLVGPLEFRGMNLTIDELEWILGQAGAVPTQLEEDPRPKVRDVLFSKLQNKGDDLSDDNDW</sequence>
<dbReference type="PANTHER" id="PTHR45809:SF3">
    <property type="entry name" value="VIRAL IAP-ASSOCIATED FACTOR HOMOLOG"/>
    <property type="match status" value="1"/>
</dbReference>
<evidence type="ECO:0000256" key="1">
    <source>
        <dbReference type="ARBA" id="ARBA00009686"/>
    </source>
</evidence>
<gene>
    <name evidence="3" type="ORF">L9F63_008189</name>
</gene>
<dbReference type="InterPro" id="IPR024253">
    <property type="entry name" value="Phosducin_thioredoxin-like_dom"/>
</dbReference>
<reference evidence="3" key="2">
    <citation type="submission" date="2023-05" db="EMBL/GenBank/DDBJ databases">
        <authorList>
            <person name="Fouks B."/>
        </authorList>
    </citation>
    <scope>NUCLEOTIDE SEQUENCE</scope>
    <source>
        <strain evidence="3">Stay&amp;Tobe</strain>
        <tissue evidence="3">Testes</tissue>
    </source>
</reference>